<evidence type="ECO:0000256" key="1">
    <source>
        <dbReference type="ARBA" id="ARBA00004651"/>
    </source>
</evidence>
<evidence type="ECO:0000256" key="6">
    <source>
        <dbReference type="ARBA" id="ARBA00023136"/>
    </source>
</evidence>
<feature type="transmembrane region" description="Helical" evidence="7">
    <location>
        <begin position="439"/>
        <end position="465"/>
    </location>
</feature>
<feature type="transmembrane region" description="Helical" evidence="7">
    <location>
        <begin position="299"/>
        <end position="324"/>
    </location>
</feature>
<evidence type="ECO:0000256" key="3">
    <source>
        <dbReference type="ARBA" id="ARBA00022475"/>
    </source>
</evidence>
<keyword evidence="4 7" id="KW-0812">Transmembrane</keyword>
<dbReference type="EMBL" id="BRZA01000001">
    <property type="protein sequence ID" value="GLC87713.1"/>
    <property type="molecule type" value="Genomic_DNA"/>
</dbReference>
<comment type="caution">
    <text evidence="9">The sequence shown here is derived from an EMBL/GenBank/DDBJ whole genome shotgun (WGS) entry which is preliminary data.</text>
</comment>
<keyword evidence="2 7" id="KW-0813">Transport</keyword>
<evidence type="ECO:0000256" key="7">
    <source>
        <dbReference type="RuleBase" id="RU363032"/>
    </source>
</evidence>
<comment type="similarity">
    <text evidence="7">Belongs to the binding-protein-dependent transport system permease family.</text>
</comment>
<dbReference type="InterPro" id="IPR045621">
    <property type="entry name" value="BPD_transp_1_N"/>
</dbReference>
<feature type="transmembrane region" description="Helical" evidence="7">
    <location>
        <begin position="336"/>
        <end position="355"/>
    </location>
</feature>
<gene>
    <name evidence="9" type="ORF">LYSBPC_08400</name>
</gene>
<dbReference type="PROSITE" id="PS50928">
    <property type="entry name" value="ABC_TM1"/>
    <property type="match status" value="1"/>
</dbReference>
<keyword evidence="3" id="KW-1003">Cell membrane</keyword>
<dbReference type="CDD" id="cd06261">
    <property type="entry name" value="TM_PBP2"/>
    <property type="match status" value="1"/>
</dbReference>
<dbReference type="Pfam" id="PF19300">
    <property type="entry name" value="BPD_transp_1_N"/>
    <property type="match status" value="1"/>
</dbReference>
<dbReference type="PANTHER" id="PTHR30465:SF0">
    <property type="entry name" value="OLIGOPEPTIDE TRANSPORT SYSTEM PERMEASE PROTEIN APPB"/>
    <property type="match status" value="1"/>
</dbReference>
<dbReference type="SUPFAM" id="SSF161098">
    <property type="entry name" value="MetI-like"/>
    <property type="match status" value="1"/>
</dbReference>
<feature type="transmembrane region" description="Helical" evidence="7">
    <location>
        <begin position="174"/>
        <end position="194"/>
    </location>
</feature>
<dbReference type="Gene3D" id="1.10.3720.10">
    <property type="entry name" value="MetI-like"/>
    <property type="match status" value="1"/>
</dbReference>
<evidence type="ECO:0000256" key="4">
    <source>
        <dbReference type="ARBA" id="ARBA00022692"/>
    </source>
</evidence>
<dbReference type="RefSeq" id="WP_264987431.1">
    <property type="nucleotide sequence ID" value="NZ_BRZA01000001.1"/>
</dbReference>
<keyword evidence="10" id="KW-1185">Reference proteome</keyword>
<feature type="domain" description="ABC transmembrane type-1" evidence="8">
    <location>
        <begin position="260"/>
        <end position="462"/>
    </location>
</feature>
<evidence type="ECO:0000313" key="9">
    <source>
        <dbReference type="EMBL" id="GLC87713.1"/>
    </source>
</evidence>
<dbReference type="Pfam" id="PF00528">
    <property type="entry name" value="BPD_transp_1"/>
    <property type="match status" value="1"/>
</dbReference>
<protein>
    <submittedName>
        <fullName evidence="9">ABC transporter permease</fullName>
    </submittedName>
</protein>
<name>A0ABQ5NHE1_9BACI</name>
<keyword evidence="5 7" id="KW-1133">Transmembrane helix</keyword>
<dbReference type="InterPro" id="IPR035906">
    <property type="entry name" value="MetI-like_sf"/>
</dbReference>
<reference evidence="9" key="1">
    <citation type="submission" date="2022-08" db="EMBL/GenBank/DDBJ databases">
        <title>Draft genome sequence of Lysinibacillus sp. strain KH24.</title>
        <authorList>
            <person name="Kanbe H."/>
            <person name="Itoh H."/>
        </authorList>
    </citation>
    <scope>NUCLEOTIDE SEQUENCE</scope>
    <source>
        <strain evidence="9">KH24</strain>
    </source>
</reference>
<accession>A0ABQ5NHE1</accession>
<dbReference type="Proteomes" id="UP001065593">
    <property type="component" value="Unassembled WGS sequence"/>
</dbReference>
<evidence type="ECO:0000256" key="2">
    <source>
        <dbReference type="ARBA" id="ARBA00022448"/>
    </source>
</evidence>
<sequence length="476" mass="54018">MVTIKNNVNATEHVFFYRTFQKLMHNRYYKALLFLLSILVHPFSYFFYKKTKNSNHYQQNFEQRCLTYKEQGLYDKWLKAFMAQEQAKASFFHDNVQNSQLQETATALADAKLTRLVEQDLAKEGLEHLNYWQFFNQQLKNTKFIAVTFLPALFFYVALLVLANPFLQFIVERLLQSLIVIIGVATLVFTILYISPFDPARNILGVEATPEQITNFNRLHGLDQSYLTQLWHTLTSLFTFDLGTSFAGKEDITQSIANKFPVTLEIAILSLLMAVAIAIPVGIISAVRPNSYVDYLFMFLALIGLSIPSFWQGLLFILTFALKLQWFPATYNPSNWLSLIMPIVVLGTSITASVARMTRSSMLEVIHEDYIITAKAKGLNEFTIISRHAIRNAMIPIITVIGLLFGGMLGGSAVTEKVFNISGIGSYIVDKQFIPDIPAILGGVVYVAITISIVNLVIDILYAFFDPRIRSKMRKS</sequence>
<comment type="subcellular location">
    <subcellularLocation>
        <location evidence="1 7">Cell membrane</location>
        <topology evidence="1 7">Multi-pass membrane protein</topology>
    </subcellularLocation>
</comment>
<dbReference type="InterPro" id="IPR000515">
    <property type="entry name" value="MetI-like"/>
</dbReference>
<keyword evidence="6 7" id="KW-0472">Membrane</keyword>
<feature type="transmembrane region" description="Helical" evidence="7">
    <location>
        <begin position="266"/>
        <end position="287"/>
    </location>
</feature>
<feature type="transmembrane region" description="Helical" evidence="7">
    <location>
        <begin position="393"/>
        <end position="414"/>
    </location>
</feature>
<dbReference type="PANTHER" id="PTHR30465">
    <property type="entry name" value="INNER MEMBRANE ABC TRANSPORTER"/>
    <property type="match status" value="1"/>
</dbReference>
<evidence type="ECO:0000313" key="10">
    <source>
        <dbReference type="Proteomes" id="UP001065593"/>
    </source>
</evidence>
<evidence type="ECO:0000256" key="5">
    <source>
        <dbReference type="ARBA" id="ARBA00022989"/>
    </source>
</evidence>
<feature type="transmembrane region" description="Helical" evidence="7">
    <location>
        <begin position="144"/>
        <end position="162"/>
    </location>
</feature>
<feature type="transmembrane region" description="Helical" evidence="7">
    <location>
        <begin position="28"/>
        <end position="48"/>
    </location>
</feature>
<proteinExistence type="inferred from homology"/>
<organism evidence="9 10">
    <name type="scientific">Lysinibacillus piscis</name>
    <dbReference type="NCBI Taxonomy" id="2518931"/>
    <lineage>
        <taxon>Bacteria</taxon>
        <taxon>Bacillati</taxon>
        <taxon>Bacillota</taxon>
        <taxon>Bacilli</taxon>
        <taxon>Bacillales</taxon>
        <taxon>Bacillaceae</taxon>
        <taxon>Lysinibacillus</taxon>
    </lineage>
</organism>
<evidence type="ECO:0000259" key="8">
    <source>
        <dbReference type="PROSITE" id="PS50928"/>
    </source>
</evidence>